<feature type="zinc finger region" description="C3H1-type" evidence="9">
    <location>
        <begin position="1161"/>
        <end position="1185"/>
    </location>
</feature>
<dbReference type="PROSITE" id="PS50103">
    <property type="entry name" value="ZF_C3H1"/>
    <property type="match status" value="2"/>
</dbReference>
<dbReference type="GO" id="GO:0043488">
    <property type="term" value="P:regulation of mRNA stability"/>
    <property type="evidence" value="ECO:0007669"/>
    <property type="project" value="InterPro"/>
</dbReference>
<evidence type="ECO:0000259" key="11">
    <source>
        <dbReference type="PROSITE" id="PS50103"/>
    </source>
</evidence>
<feature type="region of interest" description="Disordered" evidence="10">
    <location>
        <begin position="852"/>
        <end position="1015"/>
    </location>
</feature>
<feature type="domain" description="C3H1-type" evidence="11">
    <location>
        <begin position="1075"/>
        <end position="1109"/>
    </location>
</feature>
<evidence type="ECO:0000313" key="13">
    <source>
        <dbReference type="Proteomes" id="UP000092444"/>
    </source>
</evidence>
<evidence type="ECO:0000256" key="3">
    <source>
        <dbReference type="ARBA" id="ARBA00015071"/>
    </source>
</evidence>
<keyword evidence="7 9" id="KW-0862">Zinc</keyword>
<dbReference type="Gene3D" id="4.10.1000.30">
    <property type="match status" value="1"/>
</dbReference>
<feature type="region of interest" description="Disordered" evidence="10">
    <location>
        <begin position="705"/>
        <end position="736"/>
    </location>
</feature>
<dbReference type="EnsemblMetazoa" id="GMOY011884-RA">
    <property type="protein sequence ID" value="GMOY011884-PA"/>
    <property type="gene ID" value="GMOY011884"/>
</dbReference>
<evidence type="ECO:0000256" key="7">
    <source>
        <dbReference type="ARBA" id="ARBA00022833"/>
    </source>
</evidence>
<keyword evidence="4 9" id="KW-0479">Metal-binding</keyword>
<feature type="compositionally biased region" description="Basic and acidic residues" evidence="10">
    <location>
        <begin position="867"/>
        <end position="891"/>
    </location>
</feature>
<dbReference type="GO" id="GO:0008270">
    <property type="term" value="F:zinc ion binding"/>
    <property type="evidence" value="ECO:0007669"/>
    <property type="project" value="UniProtKB-KW"/>
</dbReference>
<feature type="compositionally biased region" description="Low complexity" evidence="10">
    <location>
        <begin position="805"/>
        <end position="821"/>
    </location>
</feature>
<sequence length="1218" mass="137622">MDNYCNEIGQKMRSAVKAKLLELGTGGSAGYIDDELPDYVMIMVANKRSKQQMIADLNLFLGTQTELFVIWLHEVLQKLQEVTLPAASVAKKRKSSQKDEASSSAVSSNKKEKKVSKKEKHPVAKKSKDNISTTPERNATTKPPSSITDIFAEELLEKAKQNLDLQADANLSIKKTKGRKTPENSVDNSSMIEQTGKVTNEFDIPTISEISSTTCGGNSAVPVGANNKESNAGNSREKDLAELAEIQKKIYAAKKQLKQLGELDEDEDFLNLRDDDSREAFNEAGDLVRKDSVTPPAAQQGKKKSPIVFDRNSSEKLDQETTEPGHNEDNNNEKQSSLKRKRFTPPPQLSSATAAASTNTNSTQSVRNEKRPVHERLGVKTTIVASNLKEQRSLTLAPRERRKILQEKELYVPAFRRKEMERERERERERSRECERGARERGRERERRIDRSRDRDRDNSKVRSRQSRSLEEHIKRRSNSDVSRAEERNSSQVRKITTTTPASGGRARSSSADASPETTTNTATTTHRRRIGSRVIIAPVKAIEPSDEDELNDKPVNSVIKIKPRPPMSPSKQAPKNLLLRAVAEAQRSTILNKPVVTTNAATTPTKSKVSLRLGERVQGERNTKLYTKSYRDRLKNLAGGMGALFRRTTQNLIVEVNGSGNNSGGGSKQKYKLRLDNENEEYIPESVSDRGESDQDYVYVPQTIRTSEEQEIDDVYEHPEPDYEEGEDGEVRSSIEKTQFVVTLNEDKALPKLKRHTAATRYSRSLSPPPQVSSSSSSSRDREPTSTSNSNHARKASVKERLSLKGSYSSSHSSAEPKSLVSRHEATTPPLRRTELVEIYRKHKDIQKIIIKNDSEDDDMSPTKKSTPDKDKKLKRKHDDIEYKGHKLIEVDGNEEEENNNDSMRSTTPPLKDQLYQKERSSISSNTNATSTSNSPLKRKHTPIKFDLTESRRGDNDGERSCNSPITAKRRRSSSREKEHNRERERERNSRQSREKDRDSSHERREEKRKISIRNSEAKKYDNIPSSCKREKGDGIYEKVLYKFFNLFAVNSVSVDSGAYRSLKPKERCKYHPNCTKTFCEYYHPSAPCKSFPNCKYADKCMYSHPKCKYDLACVNLDCNFSHSGPRRASLLESSAPPLSSHVVPVQNYKSISAATTMGPVSSTTCKYFPNCTKSTCPFYHPKPCRYGKNCINKFECLFSHQELPSSSKFKWVASIN</sequence>
<dbReference type="InterPro" id="IPR000571">
    <property type="entry name" value="Znf_CCCH"/>
</dbReference>
<dbReference type="GO" id="GO:0005737">
    <property type="term" value="C:cytoplasm"/>
    <property type="evidence" value="ECO:0007669"/>
    <property type="project" value="TreeGrafter"/>
</dbReference>
<dbReference type="Gene3D" id="4.10.1000.40">
    <property type="match status" value="1"/>
</dbReference>
<protein>
    <recommendedName>
        <fullName evidence="3">Zinc finger CCCH domain-containing protein 14</fullName>
    </recommendedName>
</protein>
<accession>A0A1B0GF13</accession>
<comment type="similarity">
    <text evidence="2">Belongs to the ZC3H14 family.</text>
</comment>
<evidence type="ECO:0000256" key="4">
    <source>
        <dbReference type="ARBA" id="ARBA00022723"/>
    </source>
</evidence>
<comment type="subcellular location">
    <subcellularLocation>
        <location evidence="1">Nucleus</location>
    </subcellularLocation>
</comment>
<dbReference type="PANTHER" id="PTHR14738:SF29">
    <property type="entry name" value="ZINC FINGER CCCH DOMAIN-CONTAINING PROTEIN 14"/>
    <property type="match status" value="1"/>
</dbReference>
<feature type="region of interest" description="Disordered" evidence="10">
    <location>
        <begin position="753"/>
        <end position="830"/>
    </location>
</feature>
<evidence type="ECO:0000256" key="5">
    <source>
        <dbReference type="ARBA" id="ARBA00022737"/>
    </source>
</evidence>
<evidence type="ECO:0000256" key="6">
    <source>
        <dbReference type="ARBA" id="ARBA00022771"/>
    </source>
</evidence>
<keyword evidence="6 9" id="KW-0863">Zinc-finger</keyword>
<dbReference type="Pfam" id="PF14608">
    <property type="entry name" value="zf-CCCH_2"/>
    <property type="match status" value="3"/>
</dbReference>
<evidence type="ECO:0000256" key="2">
    <source>
        <dbReference type="ARBA" id="ARBA00008423"/>
    </source>
</evidence>
<evidence type="ECO:0000256" key="10">
    <source>
        <dbReference type="SAM" id="MobiDB-lite"/>
    </source>
</evidence>
<dbReference type="InterPro" id="IPR040366">
    <property type="entry name" value="Nab2/ZC3H14"/>
</dbReference>
<feature type="region of interest" description="Disordered" evidence="10">
    <location>
        <begin position="89"/>
        <end position="146"/>
    </location>
</feature>
<name>A0A1B0GF13_GLOMM</name>
<reference evidence="12" key="1">
    <citation type="submission" date="2020-05" db="UniProtKB">
        <authorList>
            <consortium name="EnsemblMetazoa"/>
        </authorList>
    </citation>
    <scope>IDENTIFICATION</scope>
    <source>
        <strain evidence="12">Yale</strain>
    </source>
</reference>
<dbReference type="GO" id="GO:0008143">
    <property type="term" value="F:poly(A) binding"/>
    <property type="evidence" value="ECO:0007669"/>
    <property type="project" value="InterPro"/>
</dbReference>
<feature type="compositionally biased region" description="Low complexity" evidence="10">
    <location>
        <begin position="350"/>
        <end position="363"/>
    </location>
</feature>
<dbReference type="STRING" id="37546.A0A1B0GF13"/>
<feature type="compositionally biased region" description="Basic and acidic residues" evidence="10">
    <location>
        <begin position="283"/>
        <end position="292"/>
    </location>
</feature>
<keyword evidence="5" id="KW-0677">Repeat</keyword>
<organism evidence="12 13">
    <name type="scientific">Glossina morsitans morsitans</name>
    <name type="common">Savannah tsetse fly</name>
    <dbReference type="NCBI Taxonomy" id="37546"/>
    <lineage>
        <taxon>Eukaryota</taxon>
        <taxon>Metazoa</taxon>
        <taxon>Ecdysozoa</taxon>
        <taxon>Arthropoda</taxon>
        <taxon>Hexapoda</taxon>
        <taxon>Insecta</taxon>
        <taxon>Pterygota</taxon>
        <taxon>Neoptera</taxon>
        <taxon>Endopterygota</taxon>
        <taxon>Diptera</taxon>
        <taxon>Brachycera</taxon>
        <taxon>Muscomorpha</taxon>
        <taxon>Hippoboscoidea</taxon>
        <taxon>Glossinidae</taxon>
        <taxon>Glossina</taxon>
    </lineage>
</organism>
<feature type="compositionally biased region" description="Low complexity" evidence="10">
    <location>
        <begin position="923"/>
        <end position="936"/>
    </location>
</feature>
<feature type="compositionally biased region" description="Basic and acidic residues" evidence="10">
    <location>
        <begin position="419"/>
        <end position="461"/>
    </location>
</feature>
<dbReference type="EMBL" id="CCAG010012729">
    <property type="status" value="NOT_ANNOTATED_CDS"/>
    <property type="molecule type" value="Genomic_DNA"/>
</dbReference>
<feature type="zinc finger region" description="C3H1-type" evidence="9">
    <location>
        <begin position="1075"/>
        <end position="1109"/>
    </location>
</feature>
<dbReference type="GO" id="GO:0005634">
    <property type="term" value="C:nucleus"/>
    <property type="evidence" value="ECO:0007669"/>
    <property type="project" value="UniProtKB-SubCell"/>
</dbReference>
<evidence type="ECO:0000256" key="9">
    <source>
        <dbReference type="PROSITE-ProRule" id="PRU00723"/>
    </source>
</evidence>
<feature type="region of interest" description="Disordered" evidence="10">
    <location>
        <begin position="283"/>
        <end position="380"/>
    </location>
</feature>
<feature type="domain" description="C3H1-type" evidence="11">
    <location>
        <begin position="1161"/>
        <end position="1185"/>
    </location>
</feature>
<feature type="compositionally biased region" description="Basic and acidic residues" evidence="10">
    <location>
        <begin position="367"/>
        <end position="378"/>
    </location>
</feature>
<keyword evidence="8" id="KW-0539">Nucleus</keyword>
<feature type="compositionally biased region" description="Basic and acidic residues" evidence="10">
    <location>
        <begin position="948"/>
        <end position="961"/>
    </location>
</feature>
<evidence type="ECO:0000256" key="1">
    <source>
        <dbReference type="ARBA" id="ARBA00004123"/>
    </source>
</evidence>
<dbReference type="AlphaFoldDB" id="A0A1B0GF13"/>
<evidence type="ECO:0000313" key="12">
    <source>
        <dbReference type="EnsemblMetazoa" id="GMOY011884-PA"/>
    </source>
</evidence>
<feature type="compositionally biased region" description="Basic and acidic residues" evidence="10">
    <location>
        <begin position="975"/>
        <end position="1015"/>
    </location>
</feature>
<feature type="compositionally biased region" description="Basic and acidic residues" evidence="10">
    <location>
        <begin position="312"/>
        <end position="332"/>
    </location>
</feature>
<dbReference type="Proteomes" id="UP000092444">
    <property type="component" value="Unassembled WGS sequence"/>
</dbReference>
<dbReference type="VEuPathDB" id="VectorBase:GMOY011884"/>
<feature type="compositionally biased region" description="Basic residues" evidence="10">
    <location>
        <begin position="111"/>
        <end position="125"/>
    </location>
</feature>
<feature type="compositionally biased region" description="Polar residues" evidence="10">
    <location>
        <begin position="130"/>
        <end position="146"/>
    </location>
</feature>
<evidence type="ECO:0000256" key="8">
    <source>
        <dbReference type="ARBA" id="ARBA00023242"/>
    </source>
</evidence>
<dbReference type="PANTHER" id="PTHR14738">
    <property type="entry name" value="ZINC FINGER CCCH DOMAIN-CONTAINING PROTEIN 14"/>
    <property type="match status" value="1"/>
</dbReference>
<feature type="compositionally biased region" description="Polar residues" evidence="10">
    <location>
        <begin position="490"/>
        <end position="501"/>
    </location>
</feature>
<proteinExistence type="inferred from homology"/>
<feature type="compositionally biased region" description="Low complexity" evidence="10">
    <location>
        <begin position="502"/>
        <end position="525"/>
    </location>
</feature>
<dbReference type="PhylomeDB" id="A0A1B0GF13"/>
<feature type="region of interest" description="Disordered" evidence="10">
    <location>
        <begin position="419"/>
        <end position="528"/>
    </location>
</feature>
<keyword evidence="13" id="KW-1185">Reference proteome</keyword>